<evidence type="ECO:0000313" key="1">
    <source>
        <dbReference type="EMBL" id="CAA9247529.1"/>
    </source>
</evidence>
<accession>A0A6J4IDW0</accession>
<organism evidence="1">
    <name type="scientific">uncultured Armatimonadetes bacterium</name>
    <dbReference type="NCBI Taxonomy" id="157466"/>
    <lineage>
        <taxon>Bacteria</taxon>
        <taxon>Bacillati</taxon>
        <taxon>Armatimonadota</taxon>
        <taxon>environmental samples</taxon>
    </lineage>
</organism>
<dbReference type="AlphaFoldDB" id="A0A6J4IDW0"/>
<gene>
    <name evidence="1" type="ORF">AVDCRST_MAG63-1740</name>
</gene>
<name>A0A6J4IDW0_9BACT</name>
<protein>
    <submittedName>
        <fullName evidence="1">Uncharacterized protein</fullName>
    </submittedName>
</protein>
<sequence length="51" mass="5921">MFDADLLQHQIHLSRLDRFIASQACLRLLFERSFKHSHFFARESGSQGGKS</sequence>
<reference evidence="1" key="1">
    <citation type="submission" date="2020-02" db="EMBL/GenBank/DDBJ databases">
        <authorList>
            <person name="Meier V. D."/>
        </authorList>
    </citation>
    <scope>NUCLEOTIDE SEQUENCE</scope>
    <source>
        <strain evidence="1">AVDCRST_MAG63</strain>
    </source>
</reference>
<proteinExistence type="predicted"/>
<dbReference type="EMBL" id="CADCTO010000224">
    <property type="protein sequence ID" value="CAA9247529.1"/>
    <property type="molecule type" value="Genomic_DNA"/>
</dbReference>